<reference evidence="1" key="1">
    <citation type="submission" date="2018-02" db="EMBL/GenBank/DDBJ databases">
        <title>The genomes of Aspergillus section Nigri reveals drivers in fungal speciation.</title>
        <authorList>
            <consortium name="DOE Joint Genome Institute"/>
            <person name="Vesth T.C."/>
            <person name="Nybo J."/>
            <person name="Theobald S."/>
            <person name="Brandl J."/>
            <person name="Frisvad J.C."/>
            <person name="Nielsen K.F."/>
            <person name="Lyhne E.K."/>
            <person name="Kogle M.E."/>
            <person name="Kuo A."/>
            <person name="Riley R."/>
            <person name="Clum A."/>
            <person name="Nolan M."/>
            <person name="Lipzen A."/>
            <person name="Salamov A."/>
            <person name="Henrissat B."/>
            <person name="Wiebenga A."/>
            <person name="De vries R.P."/>
            <person name="Grigoriev I.V."/>
            <person name="Mortensen U.H."/>
            <person name="Andersen M.R."/>
            <person name="Baker S.E."/>
        </authorList>
    </citation>
    <scope>NUCLEOTIDE SEQUENCE</scope>
    <source>
        <strain evidence="1">CBS 115574</strain>
    </source>
</reference>
<gene>
    <name evidence="1" type="ORF">BO79DRAFT_224017</name>
</gene>
<evidence type="ECO:0000313" key="2">
    <source>
        <dbReference type="Proteomes" id="UP000249748"/>
    </source>
</evidence>
<keyword evidence="2" id="KW-1185">Reference proteome</keyword>
<accession>A0ACD1ISU3</accession>
<proteinExistence type="predicted"/>
<protein>
    <submittedName>
        <fullName evidence="1">Uncharacterized protein</fullName>
    </submittedName>
</protein>
<name>A0ACD1ISU3_9EURO</name>
<dbReference type="Proteomes" id="UP000249748">
    <property type="component" value="Unassembled WGS sequence"/>
</dbReference>
<dbReference type="EMBL" id="KZ824536">
    <property type="protein sequence ID" value="RAK93550.1"/>
    <property type="molecule type" value="Genomic_DNA"/>
</dbReference>
<organism evidence="1 2">
    <name type="scientific">Aspergillus costaricaensis CBS 115574</name>
    <dbReference type="NCBI Taxonomy" id="1448317"/>
    <lineage>
        <taxon>Eukaryota</taxon>
        <taxon>Fungi</taxon>
        <taxon>Dikarya</taxon>
        <taxon>Ascomycota</taxon>
        <taxon>Pezizomycotina</taxon>
        <taxon>Eurotiomycetes</taxon>
        <taxon>Eurotiomycetidae</taxon>
        <taxon>Eurotiales</taxon>
        <taxon>Aspergillaceae</taxon>
        <taxon>Aspergillus</taxon>
        <taxon>Aspergillus subgen. Circumdati</taxon>
    </lineage>
</organism>
<evidence type="ECO:0000313" key="1">
    <source>
        <dbReference type="EMBL" id="RAK93550.1"/>
    </source>
</evidence>
<sequence length="171" mass="19347">MAVGLACQSYMSTRQCSEPYQGVRKRFRVRNRLSGKLIKMVFVFRSRQGNISQGMGDMIPCSPHPAHHFPDKDRSNLEIRGYEVPHFVSLRGWCIPEECIAELIKASSAWVYGLANKIGQHTLRISLNDDVGANTLMDRENKVMSMQYDGVTSGCSTGIFSLRFFECLYAQ</sequence>